<sequence length="185" mass="20423">MAEIVVYTEQSTKFFHQMLEDSWSALKCSMVGKMGVCKKLETSSKIASKQGEADLKRLGDLGSGPLLHGALRLEVEDEGVRGVGWRLRAGPAHHRQAAASSPASDGACAGEAELLGDAAREEGCRGGRGEQIRNNLSPFLVLLKDLLNRIISMDVRLFYYNLFINLFFIINLFHIQVSIRECIEV</sequence>
<accession>A0A5J9U5L3</accession>
<name>A0A5J9U5L3_9POAL</name>
<feature type="transmembrane region" description="Helical" evidence="1">
    <location>
        <begin position="157"/>
        <end position="175"/>
    </location>
</feature>
<evidence type="ECO:0000313" key="2">
    <source>
        <dbReference type="EMBL" id="TVU18866.1"/>
    </source>
</evidence>
<dbReference type="Proteomes" id="UP000324897">
    <property type="component" value="Chromosome 7"/>
</dbReference>
<keyword evidence="3" id="KW-1185">Reference proteome</keyword>
<dbReference type="Gramene" id="TVU18866">
    <property type="protein sequence ID" value="TVU18866"/>
    <property type="gene ID" value="EJB05_34983"/>
</dbReference>
<gene>
    <name evidence="2" type="ORF">EJB05_34983</name>
</gene>
<keyword evidence="1" id="KW-0472">Membrane</keyword>
<dbReference type="EMBL" id="RWGY01000029">
    <property type="protein sequence ID" value="TVU18866.1"/>
    <property type="molecule type" value="Genomic_DNA"/>
</dbReference>
<protein>
    <submittedName>
        <fullName evidence="2">Uncharacterized protein</fullName>
    </submittedName>
</protein>
<reference evidence="2 3" key="1">
    <citation type="journal article" date="2019" name="Sci. Rep.">
        <title>A high-quality genome of Eragrostis curvula grass provides insights into Poaceae evolution and supports new strategies to enhance forage quality.</title>
        <authorList>
            <person name="Carballo J."/>
            <person name="Santos B.A.C.M."/>
            <person name="Zappacosta D."/>
            <person name="Garbus I."/>
            <person name="Selva J.P."/>
            <person name="Gallo C.A."/>
            <person name="Diaz A."/>
            <person name="Albertini E."/>
            <person name="Caccamo M."/>
            <person name="Echenique V."/>
        </authorList>
    </citation>
    <scope>NUCLEOTIDE SEQUENCE [LARGE SCALE GENOMIC DNA]</scope>
    <source>
        <strain evidence="3">cv. Victoria</strain>
        <tissue evidence="2">Leaf</tissue>
    </source>
</reference>
<comment type="caution">
    <text evidence="2">The sequence shown here is derived from an EMBL/GenBank/DDBJ whole genome shotgun (WGS) entry which is preliminary data.</text>
</comment>
<organism evidence="2 3">
    <name type="scientific">Eragrostis curvula</name>
    <name type="common">weeping love grass</name>
    <dbReference type="NCBI Taxonomy" id="38414"/>
    <lineage>
        <taxon>Eukaryota</taxon>
        <taxon>Viridiplantae</taxon>
        <taxon>Streptophyta</taxon>
        <taxon>Embryophyta</taxon>
        <taxon>Tracheophyta</taxon>
        <taxon>Spermatophyta</taxon>
        <taxon>Magnoliopsida</taxon>
        <taxon>Liliopsida</taxon>
        <taxon>Poales</taxon>
        <taxon>Poaceae</taxon>
        <taxon>PACMAD clade</taxon>
        <taxon>Chloridoideae</taxon>
        <taxon>Eragrostideae</taxon>
        <taxon>Eragrostidinae</taxon>
        <taxon>Eragrostis</taxon>
    </lineage>
</organism>
<evidence type="ECO:0000313" key="3">
    <source>
        <dbReference type="Proteomes" id="UP000324897"/>
    </source>
</evidence>
<keyword evidence="1" id="KW-1133">Transmembrane helix</keyword>
<keyword evidence="1" id="KW-0812">Transmembrane</keyword>
<proteinExistence type="predicted"/>
<evidence type="ECO:0000256" key="1">
    <source>
        <dbReference type="SAM" id="Phobius"/>
    </source>
</evidence>
<dbReference type="AlphaFoldDB" id="A0A5J9U5L3"/>